<keyword evidence="1" id="KW-1133">Transmembrane helix</keyword>
<evidence type="ECO:0008006" key="4">
    <source>
        <dbReference type="Google" id="ProtNLM"/>
    </source>
</evidence>
<evidence type="ECO:0000256" key="1">
    <source>
        <dbReference type="SAM" id="Phobius"/>
    </source>
</evidence>
<sequence length="363" mass="41792">MSSNRTSPAILCACIRSVQKGSVNSPKPRTTATDNAVHEYDECINPPESTLPAPLDVPAREPGQNYLIWLLKVGKVYLTFYKTGWRNIRANRKTVTSLSQEWGVKKPTLQFRLKSWSRPLPGGKSTPLYDVHWGETRAERHLLTRERAATRRLPLFVILFIVFGEWFPIIFLYATPIIPLPCRLPWQIRKQRQKIEDRRLKSFRGVYGKVPSPELLKGATSEIVAKESHGERLATVRTSQLDPEVFNHIARSCNLYPRMFDLPVLNVLKNFYNVPDRCWMYLEYLHDDDVQLFDAGYNSMVTPQKLRDEEVRLAAIDRGIDVVGRPVADIRKDLGMWLALTVKASNEQRERGILTLVERLLVR</sequence>
<reference evidence="2" key="1">
    <citation type="journal article" date="2020" name="Stud. Mycol.">
        <title>101 Dothideomycetes genomes: a test case for predicting lifestyles and emergence of pathogens.</title>
        <authorList>
            <person name="Haridas S."/>
            <person name="Albert R."/>
            <person name="Binder M."/>
            <person name="Bloem J."/>
            <person name="Labutti K."/>
            <person name="Salamov A."/>
            <person name="Andreopoulos B."/>
            <person name="Baker S."/>
            <person name="Barry K."/>
            <person name="Bills G."/>
            <person name="Bluhm B."/>
            <person name="Cannon C."/>
            <person name="Castanera R."/>
            <person name="Culley D."/>
            <person name="Daum C."/>
            <person name="Ezra D."/>
            <person name="Gonzalez J."/>
            <person name="Henrissat B."/>
            <person name="Kuo A."/>
            <person name="Liang C."/>
            <person name="Lipzen A."/>
            <person name="Lutzoni F."/>
            <person name="Magnuson J."/>
            <person name="Mondo S."/>
            <person name="Nolan M."/>
            <person name="Ohm R."/>
            <person name="Pangilinan J."/>
            <person name="Park H.-J."/>
            <person name="Ramirez L."/>
            <person name="Alfaro M."/>
            <person name="Sun H."/>
            <person name="Tritt A."/>
            <person name="Yoshinaga Y."/>
            <person name="Zwiers L.-H."/>
            <person name="Turgeon B."/>
            <person name="Goodwin S."/>
            <person name="Spatafora J."/>
            <person name="Crous P."/>
            <person name="Grigoriev I."/>
        </authorList>
    </citation>
    <scope>NUCLEOTIDE SEQUENCE</scope>
    <source>
        <strain evidence="2">CBS 133067</strain>
    </source>
</reference>
<protein>
    <recommendedName>
        <fullName evidence="4">Letm1 RBD domain-containing protein</fullName>
    </recommendedName>
</protein>
<keyword evidence="1" id="KW-0812">Transmembrane</keyword>
<feature type="transmembrane region" description="Helical" evidence="1">
    <location>
        <begin position="153"/>
        <end position="174"/>
    </location>
</feature>
<proteinExistence type="predicted"/>
<dbReference type="Proteomes" id="UP000799772">
    <property type="component" value="Unassembled WGS sequence"/>
</dbReference>
<dbReference type="OrthoDB" id="73691at2759"/>
<evidence type="ECO:0000313" key="3">
    <source>
        <dbReference type="Proteomes" id="UP000799772"/>
    </source>
</evidence>
<keyword evidence="1" id="KW-0472">Membrane</keyword>
<accession>A0A9P4I824</accession>
<gene>
    <name evidence="2" type="ORF">NA57DRAFT_58804</name>
</gene>
<name>A0A9P4I824_9PEZI</name>
<evidence type="ECO:0000313" key="2">
    <source>
        <dbReference type="EMBL" id="KAF2096921.1"/>
    </source>
</evidence>
<dbReference type="EMBL" id="ML978129">
    <property type="protein sequence ID" value="KAF2096921.1"/>
    <property type="molecule type" value="Genomic_DNA"/>
</dbReference>
<comment type="caution">
    <text evidence="2">The sequence shown here is derived from an EMBL/GenBank/DDBJ whole genome shotgun (WGS) entry which is preliminary data.</text>
</comment>
<organism evidence="2 3">
    <name type="scientific">Rhizodiscina lignyota</name>
    <dbReference type="NCBI Taxonomy" id="1504668"/>
    <lineage>
        <taxon>Eukaryota</taxon>
        <taxon>Fungi</taxon>
        <taxon>Dikarya</taxon>
        <taxon>Ascomycota</taxon>
        <taxon>Pezizomycotina</taxon>
        <taxon>Dothideomycetes</taxon>
        <taxon>Pleosporomycetidae</taxon>
        <taxon>Aulographales</taxon>
        <taxon>Rhizodiscinaceae</taxon>
        <taxon>Rhizodiscina</taxon>
    </lineage>
</organism>
<keyword evidence="3" id="KW-1185">Reference proteome</keyword>
<dbReference type="AlphaFoldDB" id="A0A9P4I824"/>